<dbReference type="CTD" id="8587597"/>
<keyword evidence="3" id="KW-1185">Reference proteome</keyword>
<dbReference type="PANTHER" id="PTHR21449">
    <property type="entry name" value="PROTEIN CBG05271-RELATED"/>
    <property type="match status" value="1"/>
</dbReference>
<evidence type="ECO:0000313" key="4">
    <source>
        <dbReference type="WormBase" id="CBG05314"/>
    </source>
</evidence>
<feature type="region of interest" description="Disordered" evidence="1">
    <location>
        <begin position="330"/>
        <end position="416"/>
    </location>
</feature>
<name>A8WZK6_CAEBR</name>
<evidence type="ECO:0000256" key="1">
    <source>
        <dbReference type="SAM" id="MobiDB-lite"/>
    </source>
</evidence>
<dbReference type="FunCoup" id="A8WZK6">
    <property type="interactions" value="135"/>
</dbReference>
<organism evidence="2 3">
    <name type="scientific">Caenorhabditis briggsae</name>
    <dbReference type="NCBI Taxonomy" id="6238"/>
    <lineage>
        <taxon>Eukaryota</taxon>
        <taxon>Metazoa</taxon>
        <taxon>Ecdysozoa</taxon>
        <taxon>Nematoda</taxon>
        <taxon>Chromadorea</taxon>
        <taxon>Rhabditida</taxon>
        <taxon>Rhabditina</taxon>
        <taxon>Rhabditomorpha</taxon>
        <taxon>Rhabditoidea</taxon>
        <taxon>Rhabditidae</taxon>
        <taxon>Peloderinae</taxon>
        <taxon>Caenorhabditis</taxon>
    </lineage>
</organism>
<evidence type="ECO:0000313" key="2">
    <source>
        <dbReference type="EMBL" id="CAP25816.1"/>
    </source>
</evidence>
<dbReference type="eggNOG" id="ENOG502TJVZ">
    <property type="taxonomic scope" value="Eukaryota"/>
</dbReference>
<dbReference type="AlphaFoldDB" id="A8WZK6"/>
<dbReference type="KEGG" id="cbr:CBG_05314"/>
<feature type="compositionally biased region" description="Basic residues" evidence="1">
    <location>
        <begin position="337"/>
        <end position="350"/>
    </location>
</feature>
<reference evidence="2 3" key="1">
    <citation type="journal article" date="2003" name="PLoS Biol.">
        <title>The genome sequence of Caenorhabditis briggsae: a platform for comparative genomics.</title>
        <authorList>
            <person name="Stein L.D."/>
            <person name="Bao Z."/>
            <person name="Blasiar D."/>
            <person name="Blumenthal T."/>
            <person name="Brent M.R."/>
            <person name="Chen N."/>
            <person name="Chinwalla A."/>
            <person name="Clarke L."/>
            <person name="Clee C."/>
            <person name="Coghlan A."/>
            <person name="Coulson A."/>
            <person name="D'Eustachio P."/>
            <person name="Fitch D.H."/>
            <person name="Fulton L.A."/>
            <person name="Fulton R.E."/>
            <person name="Griffiths-Jones S."/>
            <person name="Harris T.W."/>
            <person name="Hillier L.W."/>
            <person name="Kamath R."/>
            <person name="Kuwabara P.E."/>
            <person name="Mardis E.R."/>
            <person name="Marra M.A."/>
            <person name="Miner T.L."/>
            <person name="Minx P."/>
            <person name="Mullikin J.C."/>
            <person name="Plumb R.W."/>
            <person name="Rogers J."/>
            <person name="Schein J.E."/>
            <person name="Sohrmann M."/>
            <person name="Spieth J."/>
            <person name="Stajich J.E."/>
            <person name="Wei C."/>
            <person name="Willey D."/>
            <person name="Wilson R.K."/>
            <person name="Durbin R."/>
            <person name="Waterston R.H."/>
        </authorList>
    </citation>
    <scope>NUCLEOTIDE SEQUENCE [LARGE SCALE GENOMIC DNA]</scope>
    <source>
        <strain evidence="2 3">AF16</strain>
    </source>
</reference>
<dbReference type="GeneID" id="8587597"/>
<dbReference type="PANTHER" id="PTHR21449:SF4">
    <property type="entry name" value="CONSERVED PLASMA MEMBRANE PROTEIN-RELATED"/>
    <property type="match status" value="1"/>
</dbReference>
<feature type="compositionally biased region" description="Basic residues" evidence="1">
    <location>
        <begin position="389"/>
        <end position="402"/>
    </location>
</feature>
<dbReference type="InParanoid" id="A8WZK6"/>
<dbReference type="Proteomes" id="UP000008549">
    <property type="component" value="Unassembled WGS sequence"/>
</dbReference>
<dbReference type="WormBase" id="CBG05314">
    <property type="protein sequence ID" value="CBP07045"/>
    <property type="gene ID" value="WBGene00027786"/>
</dbReference>
<sequence length="537" mass="61597">MNNSSSALTVTTQPEFTHGYPVLVTFYIGPTNQKGRHPAIARETLTPIMIFKNTWAELTKTLGRFFNKNLPLLIVGRDIRVKDNDDFITRMTNCRFLHRATGCYHILVRIYPIMIFHKLCFLAYFVSVATATIKCSGRHSCYAESPECDPNTDCQTVLRFDPSGNVNIFVRNMSVTDYVSIVTDRDLLNTMEFFVCVPFAGQRLRGLGRFGQTILINQQNLTNVVEQFETNSFRCVINQDELKPEFWLNKNFIVSRGRFQQFLRVNEGCKLYKLEHEEDLESEQFFPTAYRTPKALKKTEIASTKFEDVIEISKMLQNVKQMFVNAVKQEKMDKEHLHKKSGSNGHKRYYPKSDSYESDKDTKQNKAKLIRESDDSRQDKSRDVIVSKARSHKKSHETKSHKNQTISNKSEEVMSSKMKPVANDADLDTKVYVRMTKKQMYTFIDGLEEGKSAGNETDLLKSNASTLNSEVEEPRNSATDDEIVFVLMTKRQMHTMIGTKAEHQVSGTKMFAEKRNYASSGVHFGTTLLVLSVLLFL</sequence>
<proteinExistence type="predicted"/>
<gene>
    <name evidence="2 4" type="ORF">CBG05314</name>
    <name evidence="2" type="ORF">CBG_05314</name>
</gene>
<dbReference type="RefSeq" id="XP_002645598.1">
    <property type="nucleotide sequence ID" value="XM_002645552.1"/>
</dbReference>
<feature type="compositionally biased region" description="Basic and acidic residues" evidence="1">
    <location>
        <begin position="354"/>
        <end position="385"/>
    </location>
</feature>
<reference evidence="2 3" key="2">
    <citation type="journal article" date="2011" name="PLoS Genet.">
        <title>Caenorhabditis briggsae recombinant inbred line genotypes reveal inter-strain incompatibility and the evolution of recombination.</title>
        <authorList>
            <person name="Ross J.A."/>
            <person name="Koboldt D.C."/>
            <person name="Staisch J.E."/>
            <person name="Chamberlin H.M."/>
            <person name="Gupta B.P."/>
            <person name="Miller R.D."/>
            <person name="Baird S.E."/>
            <person name="Haag E.S."/>
        </authorList>
    </citation>
    <scope>NUCLEOTIDE SEQUENCE [LARGE SCALE GENOMIC DNA]</scope>
    <source>
        <strain evidence="2 3">AF16</strain>
    </source>
</reference>
<accession>A8WZK6</accession>
<dbReference type="HOGENOM" id="CLU_038002_0_0_1"/>
<evidence type="ECO:0000313" key="3">
    <source>
        <dbReference type="Proteomes" id="UP000008549"/>
    </source>
</evidence>
<dbReference type="EMBL" id="HE601042">
    <property type="protein sequence ID" value="CAP25816.1"/>
    <property type="molecule type" value="Genomic_DNA"/>
</dbReference>
<protein>
    <submittedName>
        <fullName evidence="2">Protein CBG05314</fullName>
    </submittedName>
</protein>